<dbReference type="PANTHER" id="PTHR11530:SF11">
    <property type="entry name" value="D-ASPARTATE OXIDASE"/>
    <property type="match status" value="1"/>
</dbReference>
<keyword evidence="4" id="KW-0560">Oxidoreductase</keyword>
<dbReference type="EC" id="1.4.3.3" evidence="5"/>
<dbReference type="GO" id="GO:0071949">
    <property type="term" value="F:FAD binding"/>
    <property type="evidence" value="ECO:0007669"/>
    <property type="project" value="InterPro"/>
</dbReference>
<keyword evidence="2" id="KW-0285">Flavoprotein</keyword>
<evidence type="ECO:0000256" key="6">
    <source>
        <dbReference type="ARBA" id="ARBA00039751"/>
    </source>
</evidence>
<evidence type="ECO:0000256" key="5">
    <source>
        <dbReference type="ARBA" id="ARBA00039101"/>
    </source>
</evidence>
<comment type="caution">
    <text evidence="7">The sequence shown here is derived from an EMBL/GenBank/DDBJ whole genome shotgun (WGS) entry which is preliminary data.</text>
</comment>
<evidence type="ECO:0000256" key="3">
    <source>
        <dbReference type="ARBA" id="ARBA00022827"/>
    </source>
</evidence>
<keyword evidence="3" id="KW-0274">FAD</keyword>
<dbReference type="GO" id="GO:0005737">
    <property type="term" value="C:cytoplasm"/>
    <property type="evidence" value="ECO:0007669"/>
    <property type="project" value="TreeGrafter"/>
</dbReference>
<evidence type="ECO:0000256" key="2">
    <source>
        <dbReference type="ARBA" id="ARBA00022630"/>
    </source>
</evidence>
<comment type="cofactor">
    <cofactor evidence="1">
        <name>FAD</name>
        <dbReference type="ChEBI" id="CHEBI:57692"/>
    </cofactor>
</comment>
<dbReference type="Proteomes" id="UP000194565">
    <property type="component" value="Unassembled WGS sequence"/>
</dbReference>
<feature type="non-terminal residue" evidence="7">
    <location>
        <position position="102"/>
    </location>
</feature>
<dbReference type="GO" id="GO:0003884">
    <property type="term" value="F:D-amino-acid oxidase activity"/>
    <property type="evidence" value="ECO:0007669"/>
    <property type="project" value="UniProtKB-EC"/>
</dbReference>
<dbReference type="PANTHER" id="PTHR11530">
    <property type="entry name" value="D-AMINO ACID OXIDASE"/>
    <property type="match status" value="1"/>
</dbReference>
<dbReference type="GO" id="GO:0019478">
    <property type="term" value="P:D-amino acid catabolic process"/>
    <property type="evidence" value="ECO:0007669"/>
    <property type="project" value="TreeGrafter"/>
</dbReference>
<reference evidence="7 8" key="1">
    <citation type="submission" date="2014-06" db="EMBL/GenBank/DDBJ databases">
        <authorList>
            <person name="Ju J."/>
            <person name="Zhang J."/>
        </authorList>
    </citation>
    <scope>NUCLEOTIDE SEQUENCE [LARGE SCALE GENOMIC DNA]</scope>
    <source>
        <strain evidence="7">DmW_042</strain>
    </source>
</reference>
<protein>
    <recommendedName>
        <fullName evidence="6">D-amino-acid oxidase</fullName>
        <ecNumber evidence="5">1.4.3.3</ecNumber>
    </recommendedName>
</protein>
<dbReference type="RefSeq" id="WP_254907130.1">
    <property type="nucleotide sequence ID" value="NZ_JOMM01000157.1"/>
</dbReference>
<dbReference type="AlphaFoldDB" id="A0A251ZX49"/>
<evidence type="ECO:0000256" key="4">
    <source>
        <dbReference type="ARBA" id="ARBA00023002"/>
    </source>
</evidence>
<proteinExistence type="predicted"/>
<feature type="non-terminal residue" evidence="7">
    <location>
        <position position="1"/>
    </location>
</feature>
<dbReference type="Gene3D" id="3.30.9.10">
    <property type="entry name" value="D-Amino Acid Oxidase, subunit A, domain 2"/>
    <property type="match status" value="1"/>
</dbReference>
<accession>A0A251ZX49</accession>
<evidence type="ECO:0000313" key="8">
    <source>
        <dbReference type="Proteomes" id="UP000194565"/>
    </source>
</evidence>
<name>A0A251ZX49_9PROT</name>
<dbReference type="EMBL" id="JOMM01000157">
    <property type="protein sequence ID" value="OUI79244.1"/>
    <property type="molecule type" value="Genomic_DNA"/>
</dbReference>
<gene>
    <name evidence="7" type="ORF">HC62_03485</name>
</gene>
<sequence>RDLFAGSLALGALAARSAWTSIPAAAQALNRTAPAGSVPHLTPMRVHADQIADIKVCLRPFRPMGPRLDVEKIGDKTVIHNYGHGGSGWSLSWGSADIAVGK</sequence>
<organism evidence="7 8">
    <name type="scientific">Acetobacter tropicalis</name>
    <dbReference type="NCBI Taxonomy" id="104102"/>
    <lineage>
        <taxon>Bacteria</taxon>
        <taxon>Pseudomonadati</taxon>
        <taxon>Pseudomonadota</taxon>
        <taxon>Alphaproteobacteria</taxon>
        <taxon>Acetobacterales</taxon>
        <taxon>Acetobacteraceae</taxon>
        <taxon>Acetobacter</taxon>
    </lineage>
</organism>
<dbReference type="PROSITE" id="PS00677">
    <property type="entry name" value="DAO"/>
    <property type="match status" value="1"/>
</dbReference>
<evidence type="ECO:0000256" key="1">
    <source>
        <dbReference type="ARBA" id="ARBA00001974"/>
    </source>
</evidence>
<dbReference type="Gene3D" id="3.40.50.720">
    <property type="entry name" value="NAD(P)-binding Rossmann-like Domain"/>
    <property type="match status" value="1"/>
</dbReference>
<dbReference type="InterPro" id="IPR023209">
    <property type="entry name" value="DAO"/>
</dbReference>
<dbReference type="InterPro" id="IPR006181">
    <property type="entry name" value="D-amino_acid_oxidase_CS"/>
</dbReference>
<evidence type="ECO:0000313" key="7">
    <source>
        <dbReference type="EMBL" id="OUI79244.1"/>
    </source>
</evidence>